<sequence>MNEQEEGTEKLNVNASANQLFFESQSRADEVGQKWFDRPGDLSAGAIPISPTPQILKPTSAPTRPYVRSLSFG</sequence>
<evidence type="ECO:0000256" key="1">
    <source>
        <dbReference type="SAM" id="MobiDB-lite"/>
    </source>
</evidence>
<evidence type="ECO:0000313" key="3">
    <source>
        <dbReference type="Proteomes" id="UP000032304"/>
    </source>
</evidence>
<proteinExistence type="predicted"/>
<keyword evidence="3" id="KW-1185">Reference proteome</keyword>
<gene>
    <name evidence="2" type="ORF">B456_007G179500</name>
</gene>
<dbReference type="Proteomes" id="UP000032304">
    <property type="component" value="Chromosome 7"/>
</dbReference>
<feature type="region of interest" description="Disordered" evidence="1">
    <location>
        <begin position="35"/>
        <end position="73"/>
    </location>
</feature>
<evidence type="ECO:0000313" key="2">
    <source>
        <dbReference type="EMBL" id="KJB43010.1"/>
    </source>
</evidence>
<accession>A0A0D2TH48</accession>
<dbReference type="EMBL" id="CM001746">
    <property type="protein sequence ID" value="KJB43010.1"/>
    <property type="molecule type" value="Genomic_DNA"/>
</dbReference>
<name>A0A0D2TH48_GOSRA</name>
<reference evidence="2 3" key="1">
    <citation type="journal article" date="2012" name="Nature">
        <title>Repeated polyploidization of Gossypium genomes and the evolution of spinnable cotton fibres.</title>
        <authorList>
            <person name="Paterson A.H."/>
            <person name="Wendel J.F."/>
            <person name="Gundlach H."/>
            <person name="Guo H."/>
            <person name="Jenkins J."/>
            <person name="Jin D."/>
            <person name="Llewellyn D."/>
            <person name="Showmaker K.C."/>
            <person name="Shu S."/>
            <person name="Udall J."/>
            <person name="Yoo M.J."/>
            <person name="Byers R."/>
            <person name="Chen W."/>
            <person name="Doron-Faigenboim A."/>
            <person name="Duke M.V."/>
            <person name="Gong L."/>
            <person name="Grimwood J."/>
            <person name="Grover C."/>
            <person name="Grupp K."/>
            <person name="Hu G."/>
            <person name="Lee T.H."/>
            <person name="Li J."/>
            <person name="Lin L."/>
            <person name="Liu T."/>
            <person name="Marler B.S."/>
            <person name="Page J.T."/>
            <person name="Roberts A.W."/>
            <person name="Romanel E."/>
            <person name="Sanders W.S."/>
            <person name="Szadkowski E."/>
            <person name="Tan X."/>
            <person name="Tang H."/>
            <person name="Xu C."/>
            <person name="Wang J."/>
            <person name="Wang Z."/>
            <person name="Zhang D."/>
            <person name="Zhang L."/>
            <person name="Ashrafi H."/>
            <person name="Bedon F."/>
            <person name="Bowers J.E."/>
            <person name="Brubaker C.L."/>
            <person name="Chee P.W."/>
            <person name="Das S."/>
            <person name="Gingle A.R."/>
            <person name="Haigler C.H."/>
            <person name="Harker D."/>
            <person name="Hoffmann L.V."/>
            <person name="Hovav R."/>
            <person name="Jones D.C."/>
            <person name="Lemke C."/>
            <person name="Mansoor S."/>
            <person name="ur Rahman M."/>
            <person name="Rainville L.N."/>
            <person name="Rambani A."/>
            <person name="Reddy U.K."/>
            <person name="Rong J.K."/>
            <person name="Saranga Y."/>
            <person name="Scheffler B.E."/>
            <person name="Scheffler J.A."/>
            <person name="Stelly D.M."/>
            <person name="Triplett B.A."/>
            <person name="Van Deynze A."/>
            <person name="Vaslin M.F."/>
            <person name="Waghmare V.N."/>
            <person name="Walford S.A."/>
            <person name="Wright R.J."/>
            <person name="Zaki E.A."/>
            <person name="Zhang T."/>
            <person name="Dennis E.S."/>
            <person name="Mayer K.F."/>
            <person name="Peterson D.G."/>
            <person name="Rokhsar D.S."/>
            <person name="Wang X."/>
            <person name="Schmutz J."/>
        </authorList>
    </citation>
    <scope>NUCLEOTIDE SEQUENCE [LARGE SCALE GENOMIC DNA]</scope>
</reference>
<dbReference type="OMA" id="EVGQKWF"/>
<dbReference type="AlphaFoldDB" id="A0A0D2TH48"/>
<organism evidence="2 3">
    <name type="scientific">Gossypium raimondii</name>
    <name type="common">Peruvian cotton</name>
    <name type="synonym">Gossypium klotzschianum subsp. raimondii</name>
    <dbReference type="NCBI Taxonomy" id="29730"/>
    <lineage>
        <taxon>Eukaryota</taxon>
        <taxon>Viridiplantae</taxon>
        <taxon>Streptophyta</taxon>
        <taxon>Embryophyta</taxon>
        <taxon>Tracheophyta</taxon>
        <taxon>Spermatophyta</taxon>
        <taxon>Magnoliopsida</taxon>
        <taxon>eudicotyledons</taxon>
        <taxon>Gunneridae</taxon>
        <taxon>Pentapetalae</taxon>
        <taxon>rosids</taxon>
        <taxon>malvids</taxon>
        <taxon>Malvales</taxon>
        <taxon>Malvaceae</taxon>
        <taxon>Malvoideae</taxon>
        <taxon>Gossypium</taxon>
    </lineage>
</organism>
<dbReference type="Gramene" id="KJB43010">
    <property type="protein sequence ID" value="KJB43010"/>
    <property type="gene ID" value="B456_007G179500"/>
</dbReference>
<protein>
    <submittedName>
        <fullName evidence="2">Uncharacterized protein</fullName>
    </submittedName>
</protein>